<comment type="similarity">
    <text evidence="1">Belongs to the Gfa family.</text>
</comment>
<dbReference type="GO" id="GO:0046872">
    <property type="term" value="F:metal ion binding"/>
    <property type="evidence" value="ECO:0007669"/>
    <property type="project" value="UniProtKB-KW"/>
</dbReference>
<keyword evidence="3" id="KW-0862">Zinc</keyword>
<sequence>MTAQEGGCLCGRIRYETRAQPARVTVCHCRFCQRATGSAYMVEPIFDAADFGVLSGEPKAFDQVSAGSGKIVHVHFCADCGTKLWLSFERFPDAVGIYAGTFDDPCWFEIEAATAKHIFLGAARLDTVIPAGLPTYVEHATTNDGTPQSATVFETCHQMGRG</sequence>
<organism evidence="7 8">
    <name type="scientific">Pseudooceanicola antarcticus</name>
    <dbReference type="NCBI Taxonomy" id="1247613"/>
    <lineage>
        <taxon>Bacteria</taxon>
        <taxon>Pseudomonadati</taxon>
        <taxon>Pseudomonadota</taxon>
        <taxon>Alphaproteobacteria</taxon>
        <taxon>Rhodobacterales</taxon>
        <taxon>Paracoccaceae</taxon>
        <taxon>Pseudooceanicola</taxon>
    </lineage>
</organism>
<dbReference type="PANTHER" id="PTHR33337:SF40">
    <property type="entry name" value="CENP-V_GFA DOMAIN-CONTAINING PROTEIN-RELATED"/>
    <property type="match status" value="1"/>
</dbReference>
<reference evidence="6 9" key="2">
    <citation type="journal article" date="2018" name="Int. J. Syst. Evol. Microbiol.">
        <title>Pseudooceanicola lipolyticus sp. nov., a marine alphaproteobacterium, reclassification of Oceanicola flagellatus as Pseudooceanicola flagellatus comb. nov. and emended description of the genus Pseudooceanicola.</title>
        <authorList>
            <person name="Huang M.-M."/>
            <person name="Guo L.-L."/>
            <person name="Wu Y.-H."/>
            <person name="Lai Q.-L."/>
            <person name="Shao Z.-Z."/>
            <person name="Wang C.-S."/>
            <person name="Wu M."/>
            <person name="Xu X.-W."/>
        </authorList>
    </citation>
    <scope>NUCLEOTIDE SEQUENCE [LARGE SCALE GENOMIC DNA]</scope>
    <source>
        <strain evidence="6 9">Ar-45</strain>
    </source>
</reference>
<evidence type="ECO:0000256" key="3">
    <source>
        <dbReference type="ARBA" id="ARBA00022833"/>
    </source>
</evidence>
<dbReference type="EMBL" id="OBEA01000007">
    <property type="protein sequence ID" value="SNY57988.1"/>
    <property type="molecule type" value="Genomic_DNA"/>
</dbReference>
<evidence type="ECO:0000256" key="2">
    <source>
        <dbReference type="ARBA" id="ARBA00022723"/>
    </source>
</evidence>
<dbReference type="Pfam" id="PF04828">
    <property type="entry name" value="GFA"/>
    <property type="match status" value="1"/>
</dbReference>
<dbReference type="RefSeq" id="WP_097147170.1">
    <property type="nucleotide sequence ID" value="NZ_OBEA01000007.1"/>
</dbReference>
<feature type="domain" description="CENP-V/GFA" evidence="5">
    <location>
        <begin position="4"/>
        <end position="126"/>
    </location>
</feature>
<dbReference type="SUPFAM" id="SSF51316">
    <property type="entry name" value="Mss4-like"/>
    <property type="match status" value="1"/>
</dbReference>
<accession>A0A285JCK6</accession>
<dbReference type="PROSITE" id="PS51891">
    <property type="entry name" value="CENP_V_GFA"/>
    <property type="match status" value="1"/>
</dbReference>
<dbReference type="InterPro" id="IPR011057">
    <property type="entry name" value="Mss4-like_sf"/>
</dbReference>
<dbReference type="GO" id="GO:0016846">
    <property type="term" value="F:carbon-sulfur lyase activity"/>
    <property type="evidence" value="ECO:0007669"/>
    <property type="project" value="InterPro"/>
</dbReference>
<evidence type="ECO:0000313" key="6">
    <source>
        <dbReference type="EMBL" id="PJE30943.1"/>
    </source>
</evidence>
<dbReference type="InterPro" id="IPR006913">
    <property type="entry name" value="CENP-V/GFA"/>
</dbReference>
<evidence type="ECO:0000259" key="5">
    <source>
        <dbReference type="PROSITE" id="PS51891"/>
    </source>
</evidence>
<evidence type="ECO:0000256" key="4">
    <source>
        <dbReference type="ARBA" id="ARBA00023239"/>
    </source>
</evidence>
<dbReference type="PANTHER" id="PTHR33337">
    <property type="entry name" value="GFA DOMAIN-CONTAINING PROTEIN"/>
    <property type="match status" value="1"/>
</dbReference>
<reference evidence="7 8" key="1">
    <citation type="submission" date="2017-09" db="EMBL/GenBank/DDBJ databases">
        <authorList>
            <person name="Ehlers B."/>
            <person name="Leendertz F.H."/>
        </authorList>
    </citation>
    <scope>NUCLEOTIDE SEQUENCE [LARGE SCALE GENOMIC DNA]</scope>
    <source>
        <strain evidence="7 8">CGMCC 1.12662</strain>
    </source>
</reference>
<evidence type="ECO:0000313" key="7">
    <source>
        <dbReference type="EMBL" id="SNY57988.1"/>
    </source>
</evidence>
<proteinExistence type="inferred from homology"/>
<dbReference type="AlphaFoldDB" id="A0A285JCK6"/>
<evidence type="ECO:0000256" key="1">
    <source>
        <dbReference type="ARBA" id="ARBA00005495"/>
    </source>
</evidence>
<keyword evidence="2" id="KW-0479">Metal-binding</keyword>
<evidence type="ECO:0000313" key="9">
    <source>
        <dbReference type="Proteomes" id="UP000231702"/>
    </source>
</evidence>
<keyword evidence="4" id="KW-0456">Lyase</keyword>
<gene>
    <name evidence="6" type="ORF">CVM39_05735</name>
    <name evidence="7" type="ORF">SAMN06297129_3480</name>
</gene>
<dbReference type="Proteomes" id="UP000231702">
    <property type="component" value="Unassembled WGS sequence"/>
</dbReference>
<name>A0A285JCK6_9RHOB</name>
<keyword evidence="9" id="KW-1185">Reference proteome</keyword>
<dbReference type="Gene3D" id="3.90.1590.10">
    <property type="entry name" value="glutathione-dependent formaldehyde- activating enzyme (gfa)"/>
    <property type="match status" value="1"/>
</dbReference>
<evidence type="ECO:0000313" key="8">
    <source>
        <dbReference type="Proteomes" id="UP000231655"/>
    </source>
</evidence>
<dbReference type="EMBL" id="PGTD01000012">
    <property type="protein sequence ID" value="PJE30943.1"/>
    <property type="molecule type" value="Genomic_DNA"/>
</dbReference>
<dbReference type="Proteomes" id="UP000231655">
    <property type="component" value="Unassembled WGS sequence"/>
</dbReference>
<dbReference type="OrthoDB" id="9807246at2"/>
<protein>
    <submittedName>
        <fullName evidence="6">GFA family protein</fullName>
    </submittedName>
    <submittedName>
        <fullName evidence="7">Uncharacterized conserved protein</fullName>
    </submittedName>
</protein>